<dbReference type="GO" id="GO:0016787">
    <property type="term" value="F:hydrolase activity"/>
    <property type="evidence" value="ECO:0007669"/>
    <property type="project" value="UniProtKB-KW"/>
</dbReference>
<dbReference type="EMBL" id="JACAZI010000010">
    <property type="protein sequence ID" value="KAF7350042.1"/>
    <property type="molecule type" value="Genomic_DNA"/>
</dbReference>
<reference evidence="1" key="1">
    <citation type="submission" date="2020-05" db="EMBL/GenBank/DDBJ databases">
        <title>Mycena genomes resolve the evolution of fungal bioluminescence.</title>
        <authorList>
            <person name="Tsai I.J."/>
        </authorList>
    </citation>
    <scope>NUCLEOTIDE SEQUENCE</scope>
    <source>
        <strain evidence="1">CCC161011</strain>
    </source>
</reference>
<gene>
    <name evidence="1" type="ORF">MVEN_01305900</name>
</gene>
<proteinExistence type="predicted"/>
<dbReference type="Proteomes" id="UP000620124">
    <property type="component" value="Unassembled WGS sequence"/>
</dbReference>
<keyword evidence="2" id="KW-1185">Reference proteome</keyword>
<dbReference type="AlphaFoldDB" id="A0A8H6XZQ3"/>
<sequence length="80" mass="8707">METAGVPTYGYVFTQSQPSSPPAFGGMSSSPIVSYFPLRLVLLHFISVFHGSEIGFVYGTVNDSETFASALRLSTMMIDY</sequence>
<evidence type="ECO:0000313" key="1">
    <source>
        <dbReference type="EMBL" id="KAF7350042.1"/>
    </source>
</evidence>
<keyword evidence="1" id="KW-0378">Hydrolase</keyword>
<name>A0A8H6XZQ3_9AGAR</name>
<comment type="caution">
    <text evidence="1">The sequence shown here is derived from an EMBL/GenBank/DDBJ whole genome shotgun (WGS) entry which is preliminary data.</text>
</comment>
<accession>A0A8H6XZQ3</accession>
<evidence type="ECO:0000313" key="2">
    <source>
        <dbReference type="Proteomes" id="UP000620124"/>
    </source>
</evidence>
<protein>
    <submittedName>
        <fullName evidence="1">Carboxylic ester hydrolase</fullName>
    </submittedName>
</protein>
<organism evidence="1 2">
    <name type="scientific">Mycena venus</name>
    <dbReference type="NCBI Taxonomy" id="2733690"/>
    <lineage>
        <taxon>Eukaryota</taxon>
        <taxon>Fungi</taxon>
        <taxon>Dikarya</taxon>
        <taxon>Basidiomycota</taxon>
        <taxon>Agaricomycotina</taxon>
        <taxon>Agaricomycetes</taxon>
        <taxon>Agaricomycetidae</taxon>
        <taxon>Agaricales</taxon>
        <taxon>Marasmiineae</taxon>
        <taxon>Mycenaceae</taxon>
        <taxon>Mycena</taxon>
    </lineage>
</organism>